<comment type="function">
    <text evidence="1 8">Tetrapolymerization of the monopyrrole PBG into the hydroxymethylbilane pre-uroporphyrinogen in several discrete steps.</text>
</comment>
<accession>A0A0P0YY66</accession>
<feature type="domain" description="Porphobilinogen deaminase C-terminal" evidence="10">
    <location>
        <begin position="238"/>
        <end position="305"/>
    </location>
</feature>
<dbReference type="Pfam" id="PF03900">
    <property type="entry name" value="Porphobil_deamC"/>
    <property type="match status" value="1"/>
</dbReference>
<evidence type="ECO:0000256" key="1">
    <source>
        <dbReference type="ARBA" id="ARBA00002869"/>
    </source>
</evidence>
<evidence type="ECO:0000259" key="10">
    <source>
        <dbReference type="Pfam" id="PF03900"/>
    </source>
</evidence>
<keyword evidence="6 8" id="KW-0627">Porphyrin biosynthesis</keyword>
<evidence type="ECO:0000313" key="11">
    <source>
        <dbReference type="EMBL" id="BAT26532.1"/>
    </source>
</evidence>
<comment type="similarity">
    <text evidence="3 8">Belongs to the HMBS family.</text>
</comment>
<dbReference type="InterPro" id="IPR022419">
    <property type="entry name" value="Porphobilin_deaminase_cofac_BS"/>
</dbReference>
<dbReference type="HAMAP" id="MF_00260">
    <property type="entry name" value="Porphobil_deam"/>
    <property type="match status" value="1"/>
</dbReference>
<sequence length="320" mass="34177">MQSELTGQTMASDIIRIGTRGSQLAKAQASEVRARLMAAHDLPEEAFEIEVISTTGDRILDRPLSEVGGKGLFTKEIEAALIDGRIDIAAHSSKDMATASPEGLEVSAYLPREDVRDAFIGRTAATIDELPHGATIGSASLRRQSLLKRMRPDLKVITFRGNVQSRLRKLEEGQVDATLLALAGLNRMAMQDVATEILEVERFLPAPGQGAICIQNRIGDERVHGLVAAIADPRTTVALTAERAFLAELDGSCRTPIAAHAVLAEDGTVTLHGMILTPDGSRMHETRRTGIATDAEALGRLAGRDVLDAAGPGFFDGWGA</sequence>
<evidence type="ECO:0000256" key="4">
    <source>
        <dbReference type="ARBA" id="ARBA00011245"/>
    </source>
</evidence>
<comment type="pathway">
    <text evidence="2">Porphyrin-containing compound metabolism; protoporphyrin-IX biosynthesis; coproporphyrinogen-III from 5-aminolevulinate: step 2/4.</text>
</comment>
<dbReference type="Pfam" id="PF01379">
    <property type="entry name" value="Porphobil_deam"/>
    <property type="match status" value="1"/>
</dbReference>
<evidence type="ECO:0000256" key="2">
    <source>
        <dbReference type="ARBA" id="ARBA00004735"/>
    </source>
</evidence>
<name>A0A0P0YY66_9HYPH</name>
<feature type="domain" description="Porphobilinogen deaminase N-terminal" evidence="9">
    <location>
        <begin position="15"/>
        <end position="223"/>
    </location>
</feature>
<dbReference type="SUPFAM" id="SSF53850">
    <property type="entry name" value="Periplasmic binding protein-like II"/>
    <property type="match status" value="1"/>
</dbReference>
<dbReference type="PANTHER" id="PTHR11557">
    <property type="entry name" value="PORPHOBILINOGEN DEAMINASE"/>
    <property type="match status" value="1"/>
</dbReference>
<proteinExistence type="inferred from homology"/>
<comment type="catalytic activity">
    <reaction evidence="7 8">
        <text>4 porphobilinogen + H2O = hydroxymethylbilane + 4 NH4(+)</text>
        <dbReference type="Rhea" id="RHEA:13185"/>
        <dbReference type="ChEBI" id="CHEBI:15377"/>
        <dbReference type="ChEBI" id="CHEBI:28938"/>
        <dbReference type="ChEBI" id="CHEBI:57845"/>
        <dbReference type="ChEBI" id="CHEBI:58126"/>
        <dbReference type="EC" id="2.5.1.61"/>
    </reaction>
</comment>
<dbReference type="PROSITE" id="PS00533">
    <property type="entry name" value="PORPHOBILINOGEN_DEAM"/>
    <property type="match status" value="1"/>
</dbReference>
<dbReference type="PRINTS" id="PR00151">
    <property type="entry name" value="PORPHBDMNASE"/>
</dbReference>
<dbReference type="InterPro" id="IPR036803">
    <property type="entry name" value="Porphobilinogen_deaminase_C_sf"/>
</dbReference>
<dbReference type="InterPro" id="IPR022418">
    <property type="entry name" value="Porphobilinogen_deaminase_C"/>
</dbReference>
<dbReference type="InterPro" id="IPR022417">
    <property type="entry name" value="Porphobilin_deaminase_N"/>
</dbReference>
<reference evidence="11" key="1">
    <citation type="journal article" date="2015" name="Proc. Natl. Acad. Sci. U.S.A.">
        <title>Bacterial clade with the ribosomal RNA operon on a small plasmid rather than the chromosome.</title>
        <authorList>
            <person name="Anda M."/>
            <person name="Ohtsubo Y."/>
            <person name="Okubo T."/>
            <person name="Sugawara M."/>
            <person name="Nagata Y."/>
            <person name="Tsuda M."/>
            <person name="Minamisawa K."/>
            <person name="Mitsui H."/>
        </authorList>
    </citation>
    <scope>NUCLEOTIDE SEQUENCE</scope>
    <source>
        <strain evidence="11">DSM 14790</strain>
    </source>
</reference>
<organism evidence="11">
    <name type="scientific">Aurantimonas coralicida</name>
    <dbReference type="NCBI Taxonomy" id="182270"/>
    <lineage>
        <taxon>Bacteria</taxon>
        <taxon>Pseudomonadati</taxon>
        <taxon>Pseudomonadota</taxon>
        <taxon>Alphaproteobacteria</taxon>
        <taxon>Hyphomicrobiales</taxon>
        <taxon>Aurantimonadaceae</taxon>
        <taxon>Aurantimonas</taxon>
    </lineage>
</organism>
<gene>
    <name evidence="8" type="primary">hemC</name>
</gene>
<dbReference type="GO" id="GO:0006782">
    <property type="term" value="P:protoporphyrinogen IX biosynthetic process"/>
    <property type="evidence" value="ECO:0007669"/>
    <property type="project" value="UniProtKB-UniRule"/>
</dbReference>
<comment type="cofactor">
    <cofactor evidence="8">
        <name>dipyrromethane</name>
        <dbReference type="ChEBI" id="CHEBI:60342"/>
    </cofactor>
    <text evidence="8">Binds 1 dipyrromethane group covalently.</text>
</comment>
<evidence type="ECO:0000256" key="7">
    <source>
        <dbReference type="ARBA" id="ARBA00048169"/>
    </source>
</evidence>
<dbReference type="PANTHER" id="PTHR11557:SF0">
    <property type="entry name" value="PORPHOBILINOGEN DEAMINASE"/>
    <property type="match status" value="1"/>
</dbReference>
<dbReference type="EMBL" id="LC066372">
    <property type="protein sequence ID" value="BAT26532.1"/>
    <property type="molecule type" value="Genomic_DNA"/>
</dbReference>
<evidence type="ECO:0000256" key="6">
    <source>
        <dbReference type="ARBA" id="ARBA00023244"/>
    </source>
</evidence>
<dbReference type="PIRSF" id="PIRSF001438">
    <property type="entry name" value="4pyrrol_synth_OHMeBilane_synth"/>
    <property type="match status" value="1"/>
</dbReference>
<dbReference type="NCBIfam" id="TIGR00212">
    <property type="entry name" value="hemC"/>
    <property type="match status" value="1"/>
</dbReference>
<dbReference type="GO" id="GO:0004418">
    <property type="term" value="F:hydroxymethylbilane synthase activity"/>
    <property type="evidence" value="ECO:0007669"/>
    <property type="project" value="UniProtKB-UniRule"/>
</dbReference>
<feature type="modified residue" description="S-(dipyrrolylmethanemethyl)cysteine" evidence="8">
    <location>
        <position position="253"/>
    </location>
</feature>
<dbReference type="Gene3D" id="3.40.190.10">
    <property type="entry name" value="Periplasmic binding protein-like II"/>
    <property type="match status" value="2"/>
</dbReference>
<dbReference type="UniPathway" id="UPA00251">
    <property type="reaction ID" value="UER00319"/>
</dbReference>
<dbReference type="AlphaFoldDB" id="A0A0P0YY66"/>
<evidence type="ECO:0000259" key="9">
    <source>
        <dbReference type="Pfam" id="PF01379"/>
    </source>
</evidence>
<dbReference type="InterPro" id="IPR000860">
    <property type="entry name" value="HemC"/>
</dbReference>
<evidence type="ECO:0000256" key="5">
    <source>
        <dbReference type="ARBA" id="ARBA00022679"/>
    </source>
</evidence>
<comment type="subunit">
    <text evidence="4 8">Monomer.</text>
</comment>
<comment type="miscellaneous">
    <text evidence="8">The porphobilinogen subunits are added to the dipyrromethane group.</text>
</comment>
<evidence type="ECO:0000256" key="3">
    <source>
        <dbReference type="ARBA" id="ARBA00005638"/>
    </source>
</evidence>
<protein>
    <recommendedName>
        <fullName evidence="8">Porphobilinogen deaminase</fullName>
        <shortName evidence="8">PBG</shortName>
        <ecNumber evidence="8">2.5.1.61</ecNumber>
    </recommendedName>
    <alternativeName>
        <fullName evidence="8">Hydroxymethylbilane synthase</fullName>
        <shortName evidence="8">HMBS</shortName>
    </alternativeName>
    <alternativeName>
        <fullName evidence="8">Pre-uroporphyrinogen synthase</fullName>
    </alternativeName>
</protein>
<dbReference type="EC" id="2.5.1.61" evidence="8"/>
<dbReference type="Gene3D" id="3.30.160.40">
    <property type="entry name" value="Porphobilinogen deaminase, C-terminal domain"/>
    <property type="match status" value="1"/>
</dbReference>
<keyword evidence="5 8" id="KW-0808">Transferase</keyword>
<dbReference type="GO" id="GO:0005737">
    <property type="term" value="C:cytoplasm"/>
    <property type="evidence" value="ECO:0007669"/>
    <property type="project" value="UniProtKB-UniRule"/>
</dbReference>
<dbReference type="FunFam" id="3.40.190.10:FF:000005">
    <property type="entry name" value="Porphobilinogen deaminase"/>
    <property type="match status" value="1"/>
</dbReference>
<evidence type="ECO:0000256" key="8">
    <source>
        <dbReference type="HAMAP-Rule" id="MF_00260"/>
    </source>
</evidence>
<dbReference type="SUPFAM" id="SSF54782">
    <property type="entry name" value="Porphobilinogen deaminase (hydroxymethylbilane synthase), C-terminal domain"/>
    <property type="match status" value="1"/>
</dbReference>